<dbReference type="CDD" id="cd00090">
    <property type="entry name" value="HTH_ARSR"/>
    <property type="match status" value="1"/>
</dbReference>
<evidence type="ECO:0000256" key="1">
    <source>
        <dbReference type="ARBA" id="ARBA00023015"/>
    </source>
</evidence>
<reference evidence="5 6" key="1">
    <citation type="submission" date="2023-06" db="EMBL/GenBank/DDBJ databases">
        <title>Draft genome sequence of Novosphingobium sp. strain IK01.</title>
        <authorList>
            <person name="Hatamoto M."/>
            <person name="Ikarashi T."/>
            <person name="Yamaguchi T."/>
        </authorList>
    </citation>
    <scope>NUCLEOTIDE SEQUENCE [LARGE SCALE GENOMIC DNA]</scope>
    <source>
        <strain evidence="5 6">IK01</strain>
    </source>
</reference>
<comment type="caution">
    <text evidence="5">The sequence shown here is derived from an EMBL/GenBank/DDBJ whole genome shotgun (WGS) entry which is preliminary data.</text>
</comment>
<dbReference type="RefSeq" id="WP_317973451.1">
    <property type="nucleotide sequence ID" value="NZ_BTFW01000001.1"/>
</dbReference>
<dbReference type="PANTHER" id="PTHR43132:SF6">
    <property type="entry name" value="HTH-TYPE TRANSCRIPTIONAL REPRESSOR CZRA"/>
    <property type="match status" value="1"/>
</dbReference>
<evidence type="ECO:0000259" key="4">
    <source>
        <dbReference type="PROSITE" id="PS50987"/>
    </source>
</evidence>
<evidence type="ECO:0000256" key="3">
    <source>
        <dbReference type="ARBA" id="ARBA00023163"/>
    </source>
</evidence>
<dbReference type="PANTHER" id="PTHR43132">
    <property type="entry name" value="ARSENICAL RESISTANCE OPERON REPRESSOR ARSR-RELATED"/>
    <property type="match status" value="1"/>
</dbReference>
<dbReference type="Proteomes" id="UP001187221">
    <property type="component" value="Unassembled WGS sequence"/>
</dbReference>
<keyword evidence="6" id="KW-1185">Reference proteome</keyword>
<organism evidence="5 6">
    <name type="scientific">Novosphingobium pituita</name>
    <dbReference type="NCBI Taxonomy" id="3056842"/>
    <lineage>
        <taxon>Bacteria</taxon>
        <taxon>Pseudomonadati</taxon>
        <taxon>Pseudomonadota</taxon>
        <taxon>Alphaproteobacteria</taxon>
        <taxon>Sphingomonadales</taxon>
        <taxon>Sphingomonadaceae</taxon>
        <taxon>Novosphingobium</taxon>
    </lineage>
</organism>
<evidence type="ECO:0000313" key="5">
    <source>
        <dbReference type="EMBL" id="GMM59596.1"/>
    </source>
</evidence>
<feature type="domain" description="HTH arsR-type" evidence="4">
    <location>
        <begin position="6"/>
        <end position="100"/>
    </location>
</feature>
<dbReference type="PRINTS" id="PR00778">
    <property type="entry name" value="HTHARSR"/>
</dbReference>
<dbReference type="InterPro" id="IPR011991">
    <property type="entry name" value="ArsR-like_HTH"/>
</dbReference>
<evidence type="ECO:0000256" key="2">
    <source>
        <dbReference type="ARBA" id="ARBA00023125"/>
    </source>
</evidence>
<sequence length="138" mass="14612">MKALYEDRELAALAAEKIKIFAQPQRLMILSCLLRGERNVGDIAEATGLVQPALSQQLGELRRAELVQTRKEAKQVWYALADADVASCVRTIEAIFGGIGQIPAADVAPSARAPAGAPSTGAFPDGPRNGVAAFARIL</sequence>
<dbReference type="NCBIfam" id="NF033788">
    <property type="entry name" value="HTH_metalloreg"/>
    <property type="match status" value="1"/>
</dbReference>
<dbReference type="InterPro" id="IPR001845">
    <property type="entry name" value="HTH_ArsR_DNA-bd_dom"/>
</dbReference>
<accession>A0ABQ6P496</accession>
<dbReference type="Gene3D" id="1.10.10.10">
    <property type="entry name" value="Winged helix-like DNA-binding domain superfamily/Winged helix DNA-binding domain"/>
    <property type="match status" value="1"/>
</dbReference>
<keyword evidence="2" id="KW-0238">DNA-binding</keyword>
<keyword evidence="3" id="KW-0804">Transcription</keyword>
<dbReference type="SUPFAM" id="SSF46785">
    <property type="entry name" value="Winged helix' DNA-binding domain"/>
    <property type="match status" value="1"/>
</dbReference>
<dbReference type="SMART" id="SM00418">
    <property type="entry name" value="HTH_ARSR"/>
    <property type="match status" value="1"/>
</dbReference>
<dbReference type="InterPro" id="IPR036390">
    <property type="entry name" value="WH_DNA-bd_sf"/>
</dbReference>
<name>A0ABQ6P496_9SPHN</name>
<evidence type="ECO:0000313" key="6">
    <source>
        <dbReference type="Proteomes" id="UP001187221"/>
    </source>
</evidence>
<proteinExistence type="predicted"/>
<dbReference type="PROSITE" id="PS50987">
    <property type="entry name" value="HTH_ARSR_2"/>
    <property type="match status" value="1"/>
</dbReference>
<gene>
    <name evidence="5" type="ORF">NUTIK01_03730</name>
</gene>
<keyword evidence="1" id="KW-0805">Transcription regulation</keyword>
<dbReference type="EMBL" id="BTFW01000001">
    <property type="protein sequence ID" value="GMM59596.1"/>
    <property type="molecule type" value="Genomic_DNA"/>
</dbReference>
<dbReference type="Pfam" id="PF01022">
    <property type="entry name" value="HTH_5"/>
    <property type="match status" value="1"/>
</dbReference>
<protein>
    <recommendedName>
        <fullName evidence="4">HTH arsR-type domain-containing protein</fullName>
    </recommendedName>
</protein>
<dbReference type="InterPro" id="IPR036388">
    <property type="entry name" value="WH-like_DNA-bd_sf"/>
</dbReference>
<dbReference type="InterPro" id="IPR051011">
    <property type="entry name" value="Metal_resp_trans_reg"/>
</dbReference>